<dbReference type="PANTHER" id="PTHR14305:SF0">
    <property type="entry name" value="E3 UBIQUITIN-PROTEIN LIGASE CCNB1IP1"/>
    <property type="match status" value="1"/>
</dbReference>
<dbReference type="GO" id="GO:0000795">
    <property type="term" value="C:synaptonemal complex"/>
    <property type="evidence" value="ECO:0007669"/>
    <property type="project" value="InterPro"/>
</dbReference>
<dbReference type="PANTHER" id="PTHR14305">
    <property type="entry name" value="E3 UBIQUITIN-PROTEIN LIGASE CCNB1IP1"/>
    <property type="match status" value="1"/>
</dbReference>
<dbReference type="STRING" id="27342.A0A0H2S2B8"/>
<sequence length="135" mass="14865">MSNCSPLANGEISLLNNKVAGLEKELELERRKVRELQESSRERDKEYQKLKNQYDKIKRKALLAPNGLGNELPTGLGAHNNAQGQHEVQNAINDRQANKARTMNNPFNRAGPGVDIGAVVGGMEANGVRIFIEST</sequence>
<dbReference type="AlphaFoldDB" id="A0A0H2S2B8"/>
<dbReference type="EMBL" id="KQ085923">
    <property type="protein sequence ID" value="KLO15898.1"/>
    <property type="molecule type" value="Genomic_DNA"/>
</dbReference>
<dbReference type="InterPro" id="IPR042448">
    <property type="entry name" value="CCNB1IP1"/>
</dbReference>
<proteinExistence type="predicted"/>
<evidence type="ECO:0000313" key="3">
    <source>
        <dbReference type="Proteomes" id="UP000053477"/>
    </source>
</evidence>
<keyword evidence="3" id="KW-1185">Reference proteome</keyword>
<gene>
    <name evidence="2" type="ORF">SCHPADRAFT_938360</name>
</gene>
<evidence type="ECO:0000256" key="1">
    <source>
        <dbReference type="SAM" id="Coils"/>
    </source>
</evidence>
<dbReference type="Proteomes" id="UP000053477">
    <property type="component" value="Unassembled WGS sequence"/>
</dbReference>
<reference evidence="2 3" key="1">
    <citation type="submission" date="2015-04" db="EMBL/GenBank/DDBJ databases">
        <title>Complete genome sequence of Schizopora paradoxa KUC8140, a cosmopolitan wood degrader in East Asia.</title>
        <authorList>
            <consortium name="DOE Joint Genome Institute"/>
            <person name="Min B."/>
            <person name="Park H."/>
            <person name="Jang Y."/>
            <person name="Kim J.-J."/>
            <person name="Kim K.H."/>
            <person name="Pangilinan J."/>
            <person name="Lipzen A."/>
            <person name="Riley R."/>
            <person name="Grigoriev I.V."/>
            <person name="Spatafora J.W."/>
            <person name="Choi I.-G."/>
        </authorList>
    </citation>
    <scope>NUCLEOTIDE SEQUENCE [LARGE SCALE GENOMIC DNA]</scope>
    <source>
        <strain evidence="2 3">KUC8140</strain>
    </source>
</reference>
<feature type="coiled-coil region" evidence="1">
    <location>
        <begin position="12"/>
        <end position="60"/>
    </location>
</feature>
<keyword evidence="1" id="KW-0175">Coiled coil</keyword>
<dbReference type="GO" id="GO:0061630">
    <property type="term" value="F:ubiquitin protein ligase activity"/>
    <property type="evidence" value="ECO:0007669"/>
    <property type="project" value="InterPro"/>
</dbReference>
<organism evidence="2 3">
    <name type="scientific">Schizopora paradoxa</name>
    <dbReference type="NCBI Taxonomy" id="27342"/>
    <lineage>
        <taxon>Eukaryota</taxon>
        <taxon>Fungi</taxon>
        <taxon>Dikarya</taxon>
        <taxon>Basidiomycota</taxon>
        <taxon>Agaricomycotina</taxon>
        <taxon>Agaricomycetes</taxon>
        <taxon>Hymenochaetales</taxon>
        <taxon>Schizoporaceae</taxon>
        <taxon>Schizopora</taxon>
    </lineage>
</organism>
<dbReference type="InParanoid" id="A0A0H2S2B8"/>
<dbReference type="OrthoDB" id="441210at2759"/>
<dbReference type="GO" id="GO:0007131">
    <property type="term" value="P:reciprocal meiotic recombination"/>
    <property type="evidence" value="ECO:0007669"/>
    <property type="project" value="InterPro"/>
</dbReference>
<name>A0A0H2S2B8_9AGAM</name>
<accession>A0A0H2S2B8</accession>
<protein>
    <submittedName>
        <fullName evidence="2">Uncharacterized protein</fullName>
    </submittedName>
</protein>
<evidence type="ECO:0000313" key="2">
    <source>
        <dbReference type="EMBL" id="KLO15898.1"/>
    </source>
</evidence>